<dbReference type="CDD" id="cd06261">
    <property type="entry name" value="TM_PBP2"/>
    <property type="match status" value="1"/>
</dbReference>
<dbReference type="NCBIfam" id="TIGR01726">
    <property type="entry name" value="HEQRo_perm_3TM"/>
    <property type="match status" value="1"/>
</dbReference>
<keyword evidence="7 9" id="KW-1133">Transmembrane helix</keyword>
<dbReference type="InterPro" id="IPR035906">
    <property type="entry name" value="MetI-like_sf"/>
</dbReference>
<sequence>MNLEAIQENLPLYFSGALATFELLVISLLLGLLIAVPLGVLRSLQNSWISRVIWLYTYVFRGTPMLVQLFLIYYGLAQFEAVRESFAWPWLSSAWFCACLSFVLNTGAYTTEIIAGSIRALPAGEIEAAKSLGMSRWVMFRRIVLPSALRRSLPAYSNEAIFMLHGTSLASIVTIMDLTGAARQVNSTYYIPFEAFITAAVFYFLMTLSLVALFHKAEARWLKPLMPR</sequence>
<keyword evidence="4" id="KW-1003">Cell membrane</keyword>
<evidence type="ECO:0000313" key="12">
    <source>
        <dbReference type="Proteomes" id="UP000235916"/>
    </source>
</evidence>
<comment type="caution">
    <text evidence="11">The sequence shown here is derived from an EMBL/GenBank/DDBJ whole genome shotgun (WGS) entry which is preliminary data.</text>
</comment>
<protein>
    <submittedName>
        <fullName evidence="11">Amino acid ABC transporter permease</fullName>
    </submittedName>
</protein>
<evidence type="ECO:0000256" key="4">
    <source>
        <dbReference type="ARBA" id="ARBA00022475"/>
    </source>
</evidence>
<keyword evidence="3 9" id="KW-0813">Transport</keyword>
<comment type="similarity">
    <text evidence="2">Belongs to the binding-protein-dependent transport system permease family. HisMQ subfamily.</text>
</comment>
<keyword evidence="8 9" id="KW-0472">Membrane</keyword>
<dbReference type="InterPro" id="IPR043429">
    <property type="entry name" value="ArtM/GltK/GlnP/TcyL/YhdX-like"/>
</dbReference>
<dbReference type="InterPro" id="IPR010065">
    <property type="entry name" value="AA_ABC_transptr_permease_3TM"/>
</dbReference>
<reference evidence="11 12" key="1">
    <citation type="submission" date="2018-01" db="EMBL/GenBank/DDBJ databases">
        <title>Draft genome sequence of Paucibacter aquatile CR182 isolated from freshwater of the Nakdong River.</title>
        <authorList>
            <person name="Choi A."/>
            <person name="Chung E.J."/>
        </authorList>
    </citation>
    <scope>NUCLEOTIDE SEQUENCE [LARGE SCALE GENOMIC DNA]</scope>
    <source>
        <strain evidence="11 12">CR182</strain>
    </source>
</reference>
<evidence type="ECO:0000256" key="9">
    <source>
        <dbReference type="RuleBase" id="RU363032"/>
    </source>
</evidence>
<evidence type="ECO:0000256" key="7">
    <source>
        <dbReference type="ARBA" id="ARBA00022989"/>
    </source>
</evidence>
<dbReference type="PANTHER" id="PTHR30614">
    <property type="entry name" value="MEMBRANE COMPONENT OF AMINO ACID ABC TRANSPORTER"/>
    <property type="match status" value="1"/>
</dbReference>
<dbReference type="EMBL" id="POSP01000003">
    <property type="protein sequence ID" value="PND37101.1"/>
    <property type="molecule type" value="Genomic_DNA"/>
</dbReference>
<dbReference type="PROSITE" id="PS50928">
    <property type="entry name" value="ABC_TM1"/>
    <property type="match status" value="1"/>
</dbReference>
<feature type="transmembrane region" description="Helical" evidence="9">
    <location>
        <begin position="160"/>
        <end position="178"/>
    </location>
</feature>
<dbReference type="OrthoDB" id="7026155at2"/>
<comment type="subcellular location">
    <subcellularLocation>
        <location evidence="1">Cell inner membrane</location>
        <topology evidence="1">Multi-pass membrane protein</topology>
    </subcellularLocation>
    <subcellularLocation>
        <location evidence="9">Cell membrane</location>
        <topology evidence="9">Multi-pass membrane protein</topology>
    </subcellularLocation>
</comment>
<dbReference type="RefSeq" id="WP_102767018.1">
    <property type="nucleotide sequence ID" value="NZ_CP124551.1"/>
</dbReference>
<feature type="transmembrane region" description="Helical" evidence="9">
    <location>
        <begin position="190"/>
        <end position="214"/>
    </location>
</feature>
<proteinExistence type="inferred from homology"/>
<organism evidence="11 12">
    <name type="scientific">Kinneretia aquatilis</name>
    <dbReference type="NCBI Taxonomy" id="2070761"/>
    <lineage>
        <taxon>Bacteria</taxon>
        <taxon>Pseudomonadati</taxon>
        <taxon>Pseudomonadota</taxon>
        <taxon>Betaproteobacteria</taxon>
        <taxon>Burkholderiales</taxon>
        <taxon>Sphaerotilaceae</taxon>
        <taxon>Roseateles</taxon>
    </lineage>
</organism>
<keyword evidence="5" id="KW-0997">Cell inner membrane</keyword>
<dbReference type="SUPFAM" id="SSF161098">
    <property type="entry name" value="MetI-like"/>
    <property type="match status" value="1"/>
</dbReference>
<evidence type="ECO:0000256" key="3">
    <source>
        <dbReference type="ARBA" id="ARBA00022448"/>
    </source>
</evidence>
<feature type="transmembrane region" description="Helical" evidence="9">
    <location>
        <begin position="12"/>
        <end position="41"/>
    </location>
</feature>
<evidence type="ECO:0000256" key="1">
    <source>
        <dbReference type="ARBA" id="ARBA00004429"/>
    </source>
</evidence>
<dbReference type="Pfam" id="PF00528">
    <property type="entry name" value="BPD_transp_1"/>
    <property type="match status" value="1"/>
</dbReference>
<dbReference type="GO" id="GO:0043190">
    <property type="term" value="C:ATP-binding cassette (ABC) transporter complex"/>
    <property type="evidence" value="ECO:0007669"/>
    <property type="project" value="InterPro"/>
</dbReference>
<feature type="domain" description="ABC transmembrane type-1" evidence="10">
    <location>
        <begin position="17"/>
        <end position="214"/>
    </location>
</feature>
<accession>A0A2N8KUH1</accession>
<dbReference type="GO" id="GO:0022857">
    <property type="term" value="F:transmembrane transporter activity"/>
    <property type="evidence" value="ECO:0007669"/>
    <property type="project" value="InterPro"/>
</dbReference>
<evidence type="ECO:0000259" key="10">
    <source>
        <dbReference type="PROSITE" id="PS50928"/>
    </source>
</evidence>
<dbReference type="GO" id="GO:0006865">
    <property type="term" value="P:amino acid transport"/>
    <property type="evidence" value="ECO:0007669"/>
    <property type="project" value="TreeGrafter"/>
</dbReference>
<evidence type="ECO:0000313" key="11">
    <source>
        <dbReference type="EMBL" id="PND37101.1"/>
    </source>
</evidence>
<evidence type="ECO:0000256" key="5">
    <source>
        <dbReference type="ARBA" id="ARBA00022519"/>
    </source>
</evidence>
<feature type="transmembrane region" description="Helical" evidence="9">
    <location>
        <begin position="88"/>
        <end position="109"/>
    </location>
</feature>
<dbReference type="AlphaFoldDB" id="A0A2N8KUH1"/>
<feature type="transmembrane region" description="Helical" evidence="9">
    <location>
        <begin position="53"/>
        <end position="76"/>
    </location>
</feature>
<keyword evidence="6 9" id="KW-0812">Transmembrane</keyword>
<dbReference type="Proteomes" id="UP000235916">
    <property type="component" value="Unassembled WGS sequence"/>
</dbReference>
<dbReference type="PANTHER" id="PTHR30614:SF10">
    <property type="entry name" value="ARGININE ABC TRANSPORTER PERMEASE PROTEIN ARTM"/>
    <property type="match status" value="1"/>
</dbReference>
<evidence type="ECO:0000256" key="2">
    <source>
        <dbReference type="ARBA" id="ARBA00010072"/>
    </source>
</evidence>
<evidence type="ECO:0000256" key="6">
    <source>
        <dbReference type="ARBA" id="ARBA00022692"/>
    </source>
</evidence>
<keyword evidence="12" id="KW-1185">Reference proteome</keyword>
<dbReference type="Gene3D" id="1.10.3720.10">
    <property type="entry name" value="MetI-like"/>
    <property type="match status" value="1"/>
</dbReference>
<evidence type="ECO:0000256" key="8">
    <source>
        <dbReference type="ARBA" id="ARBA00023136"/>
    </source>
</evidence>
<name>A0A2N8KUH1_9BURK</name>
<gene>
    <name evidence="11" type="ORF">C1O66_05810</name>
</gene>
<dbReference type="InterPro" id="IPR000515">
    <property type="entry name" value="MetI-like"/>
</dbReference>